<name>R9P4S1_PSEHS</name>
<dbReference type="AlphaFoldDB" id="R9P4S1"/>
<evidence type="ECO:0000313" key="2">
    <source>
        <dbReference type="EMBL" id="GAC96326.1"/>
    </source>
</evidence>
<feature type="region of interest" description="Disordered" evidence="1">
    <location>
        <begin position="35"/>
        <end position="68"/>
    </location>
</feature>
<gene>
    <name evidence="2" type="ORF">PHSY_003906</name>
</gene>
<dbReference type="HOGENOM" id="CLU_2795034_0_0_1"/>
<evidence type="ECO:0000313" key="3">
    <source>
        <dbReference type="Proteomes" id="UP000014071"/>
    </source>
</evidence>
<proteinExistence type="predicted"/>
<dbReference type="RefSeq" id="XP_012189913.1">
    <property type="nucleotide sequence ID" value="XM_012334523.1"/>
</dbReference>
<reference evidence="3" key="1">
    <citation type="journal article" date="2013" name="Genome Announc.">
        <title>Draft genome sequence of the basidiomycetous yeast-like fungus Pseudozyma hubeiensis SY62, which produces an abundant amount of the biosurfactant mannosylerythritol lipids.</title>
        <authorList>
            <person name="Konishi M."/>
            <person name="Hatada Y."/>
            <person name="Horiuchi J."/>
        </authorList>
    </citation>
    <scope>NUCLEOTIDE SEQUENCE [LARGE SCALE GENOMIC DNA]</scope>
    <source>
        <strain evidence="3">SY62</strain>
    </source>
</reference>
<sequence length="68" mass="8015">MRTIRVERVEKQQEEAGRAARQLCRLCCPSNSRTALEQREKSSRQSVDAQKEAARTAERVFWRNQHKD</sequence>
<dbReference type="Proteomes" id="UP000014071">
    <property type="component" value="Unassembled WGS sequence"/>
</dbReference>
<dbReference type="EMBL" id="DF238801">
    <property type="protein sequence ID" value="GAC96326.1"/>
    <property type="molecule type" value="Genomic_DNA"/>
</dbReference>
<accession>R9P4S1</accession>
<feature type="compositionally biased region" description="Basic and acidic residues" evidence="1">
    <location>
        <begin position="36"/>
        <end position="68"/>
    </location>
</feature>
<organism evidence="2 3">
    <name type="scientific">Pseudozyma hubeiensis (strain SY62)</name>
    <name type="common">Yeast</name>
    <dbReference type="NCBI Taxonomy" id="1305764"/>
    <lineage>
        <taxon>Eukaryota</taxon>
        <taxon>Fungi</taxon>
        <taxon>Dikarya</taxon>
        <taxon>Basidiomycota</taxon>
        <taxon>Ustilaginomycotina</taxon>
        <taxon>Ustilaginomycetes</taxon>
        <taxon>Ustilaginales</taxon>
        <taxon>Ustilaginaceae</taxon>
        <taxon>Pseudozyma</taxon>
    </lineage>
</organism>
<dbReference type="GeneID" id="24109192"/>
<evidence type="ECO:0000256" key="1">
    <source>
        <dbReference type="SAM" id="MobiDB-lite"/>
    </source>
</evidence>
<keyword evidence="3" id="KW-1185">Reference proteome</keyword>
<protein>
    <submittedName>
        <fullName evidence="2">Uncharacterized protein</fullName>
    </submittedName>
</protein>